<feature type="compositionally biased region" description="Polar residues" evidence="1">
    <location>
        <begin position="134"/>
        <end position="144"/>
    </location>
</feature>
<feature type="region of interest" description="Disordered" evidence="1">
    <location>
        <begin position="74"/>
        <end position="144"/>
    </location>
</feature>
<sequence>MRVKNCESTVPDHGTTEYPENRNPKKSDRSRAARRITAVAAVVAIHLVGAEFVTGAANAAVPLTSTVMVSVDGATGQWAPDGASAAVPATTAHPTTAQPTPTPEQPIPTTTTAPATSPTTSSVVDTPPVPEPTSQSGPVPTTQP</sequence>
<comment type="caution">
    <text evidence="2">The sequence shown here is derived from an EMBL/GenBank/DDBJ whole genome shotgun (WGS) entry which is preliminary data.</text>
</comment>
<dbReference type="Proteomes" id="UP000241118">
    <property type="component" value="Unassembled WGS sequence"/>
</dbReference>
<protein>
    <submittedName>
        <fullName evidence="2">Uncharacterized protein</fullName>
    </submittedName>
</protein>
<name>A0A2P8I236_SACCR</name>
<reference evidence="2 3" key="1">
    <citation type="submission" date="2018-03" db="EMBL/GenBank/DDBJ databases">
        <title>Genomic Encyclopedia of Type Strains, Phase III (KMG-III): the genomes of soil and plant-associated and newly described type strains.</title>
        <authorList>
            <person name="Whitman W."/>
        </authorList>
    </citation>
    <scope>NUCLEOTIDE SEQUENCE [LARGE SCALE GENOMIC DNA]</scope>
    <source>
        <strain evidence="2 3">CGMCC 4.7097</strain>
    </source>
</reference>
<feature type="compositionally biased region" description="Basic and acidic residues" evidence="1">
    <location>
        <begin position="19"/>
        <end position="31"/>
    </location>
</feature>
<proteinExistence type="predicted"/>
<dbReference type="AlphaFoldDB" id="A0A2P8I236"/>
<evidence type="ECO:0000313" key="3">
    <source>
        <dbReference type="Proteomes" id="UP000241118"/>
    </source>
</evidence>
<organism evidence="2 3">
    <name type="scientific">Saccharothrix carnea</name>
    <dbReference type="NCBI Taxonomy" id="1280637"/>
    <lineage>
        <taxon>Bacteria</taxon>
        <taxon>Bacillati</taxon>
        <taxon>Actinomycetota</taxon>
        <taxon>Actinomycetes</taxon>
        <taxon>Pseudonocardiales</taxon>
        <taxon>Pseudonocardiaceae</taxon>
        <taxon>Saccharothrix</taxon>
    </lineage>
</organism>
<keyword evidence="3" id="KW-1185">Reference proteome</keyword>
<feature type="compositionally biased region" description="Low complexity" evidence="1">
    <location>
        <begin position="107"/>
        <end position="126"/>
    </location>
</feature>
<feature type="region of interest" description="Disordered" evidence="1">
    <location>
        <begin position="1"/>
        <end position="31"/>
    </location>
</feature>
<accession>A0A2P8I236</accession>
<feature type="compositionally biased region" description="Low complexity" evidence="1">
    <location>
        <begin position="83"/>
        <end position="99"/>
    </location>
</feature>
<dbReference type="EMBL" id="PYAX01000013">
    <property type="protein sequence ID" value="PSL52529.1"/>
    <property type="molecule type" value="Genomic_DNA"/>
</dbReference>
<evidence type="ECO:0000313" key="2">
    <source>
        <dbReference type="EMBL" id="PSL52529.1"/>
    </source>
</evidence>
<gene>
    <name evidence="2" type="ORF">B0I31_113202</name>
</gene>
<evidence type="ECO:0000256" key="1">
    <source>
        <dbReference type="SAM" id="MobiDB-lite"/>
    </source>
</evidence>